<evidence type="ECO:0000313" key="2">
    <source>
        <dbReference type="Proteomes" id="UP001172055"/>
    </source>
</evidence>
<organism evidence="1 2">
    <name type="scientific">Planococcus shixiaomingii</name>
    <dbReference type="NCBI Taxonomy" id="3058393"/>
    <lineage>
        <taxon>Bacteria</taxon>
        <taxon>Bacillati</taxon>
        <taxon>Bacillota</taxon>
        <taxon>Bacilli</taxon>
        <taxon>Bacillales</taxon>
        <taxon>Caryophanaceae</taxon>
        <taxon>Planococcus</taxon>
    </lineage>
</organism>
<name>A0ABT8MZI8_9BACL</name>
<gene>
    <name evidence="1" type="ORF">QWY14_03090</name>
</gene>
<evidence type="ECO:0000313" key="1">
    <source>
        <dbReference type="EMBL" id="MDN7240755.1"/>
    </source>
</evidence>
<reference evidence="1 2" key="1">
    <citation type="submission" date="2023-06" db="EMBL/GenBank/DDBJ databases">
        <title>Novel species in genus Planococcus.</title>
        <authorList>
            <person name="Ning S."/>
        </authorList>
    </citation>
    <scope>NUCLEOTIDE SEQUENCE [LARGE SCALE GENOMIC DNA]</scope>
    <source>
        <strain evidence="1 2">N028</strain>
    </source>
</reference>
<dbReference type="EMBL" id="JAUJWV010000001">
    <property type="protein sequence ID" value="MDN7240755.1"/>
    <property type="molecule type" value="Genomic_DNA"/>
</dbReference>
<sequence length="173" mass="19982">MKTAIEKETEKLAGLKLRYLGRASNLLWLGFGDLIDVVRRGETEELAEFALHVQCAWRITKASTIYVGSHDFYVPSSKWEGDMEDFYWDIQGNNRFDERVRWLMRSIKSGLVVENIEADTFGGLTVYLSNDYTLEIFPNSSETGDYSESWRLFRSGDDSPHFVVSGQRIEKFD</sequence>
<proteinExistence type="predicted"/>
<dbReference type="Proteomes" id="UP001172055">
    <property type="component" value="Unassembled WGS sequence"/>
</dbReference>
<dbReference type="RefSeq" id="WP_301722649.1">
    <property type="nucleotide sequence ID" value="NZ_JAUJWV010000001.1"/>
</dbReference>
<keyword evidence="2" id="KW-1185">Reference proteome</keyword>
<accession>A0ABT8MZI8</accession>
<protein>
    <submittedName>
        <fullName evidence="1">Uncharacterized protein</fullName>
    </submittedName>
</protein>
<comment type="caution">
    <text evidence="1">The sequence shown here is derived from an EMBL/GenBank/DDBJ whole genome shotgun (WGS) entry which is preliminary data.</text>
</comment>